<dbReference type="PANTHER" id="PTHR33794:SF1">
    <property type="entry name" value="BACILLOLYSIN"/>
    <property type="match status" value="1"/>
</dbReference>
<dbReference type="SUPFAM" id="SSF55486">
    <property type="entry name" value="Metalloproteases ('zincins'), catalytic domain"/>
    <property type="match status" value="1"/>
</dbReference>
<evidence type="ECO:0000256" key="5">
    <source>
        <dbReference type="ARBA" id="ARBA00022801"/>
    </source>
</evidence>
<dbReference type="Pfam" id="PF02868">
    <property type="entry name" value="Peptidase_M4_C"/>
    <property type="match status" value="1"/>
</dbReference>
<dbReference type="PANTHER" id="PTHR33794">
    <property type="entry name" value="BACILLOLYSIN"/>
    <property type="match status" value="1"/>
</dbReference>
<comment type="caution">
    <text evidence="14">The sequence shown here is derived from an EMBL/GenBank/DDBJ whole genome shotgun (WGS) entry which is preliminary data.</text>
</comment>
<dbReference type="Proteomes" id="UP000622552">
    <property type="component" value="Unassembled WGS sequence"/>
</dbReference>
<keyword evidence="6" id="KW-0862">Zinc</keyword>
<feature type="chain" id="PRO_5038929723" evidence="10">
    <location>
        <begin position="24"/>
        <end position="749"/>
    </location>
</feature>
<dbReference type="Gene3D" id="1.10.390.10">
    <property type="entry name" value="Neutral Protease Domain 2"/>
    <property type="match status" value="1"/>
</dbReference>
<feature type="active site" description="Proton donor" evidence="8">
    <location>
        <position position="457"/>
    </location>
</feature>
<keyword evidence="15" id="KW-1185">Reference proteome</keyword>
<dbReference type="InterPro" id="IPR013856">
    <property type="entry name" value="Peptidase_M4_domain"/>
</dbReference>
<evidence type="ECO:0000256" key="8">
    <source>
        <dbReference type="PIRSR" id="PIRSR623612-1"/>
    </source>
</evidence>
<evidence type="ECO:0000259" key="13">
    <source>
        <dbReference type="Pfam" id="PF07504"/>
    </source>
</evidence>
<name>A0A8J7KRD7_9ACTN</name>
<evidence type="ECO:0000313" key="15">
    <source>
        <dbReference type="Proteomes" id="UP000622552"/>
    </source>
</evidence>
<dbReference type="Gene3D" id="2.60.120.260">
    <property type="entry name" value="Galactose-binding domain-like"/>
    <property type="match status" value="1"/>
</dbReference>
<evidence type="ECO:0000256" key="2">
    <source>
        <dbReference type="ARBA" id="ARBA00022670"/>
    </source>
</evidence>
<evidence type="ECO:0000256" key="3">
    <source>
        <dbReference type="ARBA" id="ARBA00022723"/>
    </source>
</evidence>
<feature type="compositionally biased region" description="Low complexity" evidence="9">
    <location>
        <begin position="561"/>
        <end position="599"/>
    </location>
</feature>
<feature type="region of interest" description="Disordered" evidence="9">
    <location>
        <begin position="236"/>
        <end position="264"/>
    </location>
</feature>
<dbReference type="Gene3D" id="3.10.450.490">
    <property type="match status" value="1"/>
</dbReference>
<keyword evidence="5" id="KW-0378">Hydrolase</keyword>
<evidence type="ECO:0000256" key="10">
    <source>
        <dbReference type="SAM" id="SignalP"/>
    </source>
</evidence>
<dbReference type="RefSeq" id="WP_197005190.1">
    <property type="nucleotide sequence ID" value="NZ_BONS01000037.1"/>
</dbReference>
<evidence type="ECO:0000256" key="7">
    <source>
        <dbReference type="ARBA" id="ARBA00023049"/>
    </source>
</evidence>
<keyword evidence="4 10" id="KW-0732">Signal</keyword>
<dbReference type="Pfam" id="PF07504">
    <property type="entry name" value="FTP"/>
    <property type="match status" value="1"/>
</dbReference>
<dbReference type="EMBL" id="JADOUF010000001">
    <property type="protein sequence ID" value="MBG6138432.1"/>
    <property type="molecule type" value="Genomic_DNA"/>
</dbReference>
<comment type="similarity">
    <text evidence="1">Belongs to the peptidase M4 family.</text>
</comment>
<evidence type="ECO:0000313" key="14">
    <source>
        <dbReference type="EMBL" id="MBG6138432.1"/>
    </source>
</evidence>
<dbReference type="CDD" id="cd09597">
    <property type="entry name" value="M4_TLP"/>
    <property type="match status" value="1"/>
</dbReference>
<dbReference type="InterPro" id="IPR011096">
    <property type="entry name" value="FTP_domain"/>
</dbReference>
<dbReference type="InterPro" id="IPR001570">
    <property type="entry name" value="Peptidase_M4_C_domain"/>
</dbReference>
<dbReference type="GO" id="GO:0006508">
    <property type="term" value="P:proteolysis"/>
    <property type="evidence" value="ECO:0007669"/>
    <property type="project" value="UniProtKB-KW"/>
</dbReference>
<protein>
    <submittedName>
        <fullName evidence="14">Zn-dependent metalloprotease</fullName>
    </submittedName>
</protein>
<feature type="active site" evidence="8">
    <location>
        <position position="362"/>
    </location>
</feature>
<sequence length="749" mass="76802">MTHAIRRRTALISTALLAGGVLAGVGFAAVEQPSADRDVVVREALTALTASSGQPAARSYDGYTARDVAVEADGRRHVRFSRTYKGLPVLGGEVALHSGPDGHFDPVAGPALNVATTPKLDAATATGAIGRYAGYTVKDTPFLAVDALDGAPALVWAVRADKVAADGTPSNATFRVDAASGRVLGATDSIHTLAAAGSGSGAAPARAVNAGPVAGNGKGLLVGNVAIGVNQKADGTYELKDPNRGNMETRDGQNKGDGSGPLSLSQTVAFSSATSTFGNNANSDRASAAVDAHYGVAATWDYYKNVHGRNGIDGQGTGARSDVHYGQNYENAFWDDGCYCMTYGDGASNTHPLTELDVAGHEMSHGVTSHTANLDFGSPGAGIFKESGGINESNSDIFGTLVEFYANNPNDNPDYYIGEVLDLNGNGTPLRYMDDPTKDGRSKGCWTATMGTSYDPHYTSGVGNHFFFLTAVGSGARAVNGVNYNSPTCNNAPAVNGIGNDKAGKIWYRALTTYMVSTETYPKARISTLKATNDLYGGAECTAIKAAWTAVGVVAQAGEPACAGPTPSPSASASPTAQPSPTVSASPTPTGSASPTPAGCAGQQRVSNGGFEVGTAPWTGTTAAIKAATTGQPAHGGTRIGWLGGKGATATESLSQQVTIPAGCKASLKFYLHIDTAESGSTVYDRFSVLVGGTTLGSYSNANKAAGYVLRTFDLSAYAGQTVTLKFTESEDYSLQTSFVLDDVSVTTS</sequence>
<evidence type="ECO:0000259" key="12">
    <source>
        <dbReference type="Pfam" id="PF02868"/>
    </source>
</evidence>
<dbReference type="PRINTS" id="PR00730">
    <property type="entry name" value="THERMOLYSIN"/>
</dbReference>
<feature type="domain" description="Peptidase M4" evidence="11">
    <location>
        <begin position="215"/>
        <end position="369"/>
    </location>
</feature>
<evidence type="ECO:0000256" key="1">
    <source>
        <dbReference type="ARBA" id="ARBA00009388"/>
    </source>
</evidence>
<dbReference type="AlphaFoldDB" id="A0A8J7KRD7"/>
<dbReference type="GO" id="GO:0046872">
    <property type="term" value="F:metal ion binding"/>
    <property type="evidence" value="ECO:0007669"/>
    <property type="project" value="UniProtKB-KW"/>
</dbReference>
<feature type="signal peptide" evidence="10">
    <location>
        <begin position="1"/>
        <end position="23"/>
    </location>
</feature>
<dbReference type="InterPro" id="IPR023612">
    <property type="entry name" value="Peptidase_M4"/>
</dbReference>
<keyword evidence="7 14" id="KW-0482">Metalloprotease</keyword>
<dbReference type="InterPro" id="IPR027268">
    <property type="entry name" value="Peptidase_M4/M1_CTD_sf"/>
</dbReference>
<evidence type="ECO:0000256" key="9">
    <source>
        <dbReference type="SAM" id="MobiDB-lite"/>
    </source>
</evidence>
<feature type="domain" description="Peptidase M4 C-terminal" evidence="12">
    <location>
        <begin position="385"/>
        <end position="553"/>
    </location>
</feature>
<evidence type="ECO:0000256" key="6">
    <source>
        <dbReference type="ARBA" id="ARBA00022833"/>
    </source>
</evidence>
<feature type="domain" description="FTP" evidence="13">
    <location>
        <begin position="61"/>
        <end position="104"/>
    </location>
</feature>
<dbReference type="Pfam" id="PF01447">
    <property type="entry name" value="Peptidase_M4"/>
    <property type="match status" value="1"/>
</dbReference>
<dbReference type="GO" id="GO:0004222">
    <property type="term" value="F:metalloendopeptidase activity"/>
    <property type="evidence" value="ECO:0007669"/>
    <property type="project" value="InterPro"/>
</dbReference>
<keyword evidence="2" id="KW-0645">Protease</keyword>
<feature type="region of interest" description="Disordered" evidence="9">
    <location>
        <begin position="561"/>
        <end position="606"/>
    </location>
</feature>
<feature type="compositionally biased region" description="Basic and acidic residues" evidence="9">
    <location>
        <begin position="236"/>
        <end position="254"/>
    </location>
</feature>
<dbReference type="Gene3D" id="3.10.170.10">
    <property type="match status" value="1"/>
</dbReference>
<evidence type="ECO:0000259" key="11">
    <source>
        <dbReference type="Pfam" id="PF01447"/>
    </source>
</evidence>
<accession>A0A8J7KRD7</accession>
<evidence type="ECO:0000256" key="4">
    <source>
        <dbReference type="ARBA" id="ARBA00022729"/>
    </source>
</evidence>
<dbReference type="InterPro" id="IPR050728">
    <property type="entry name" value="Zinc_Metalloprotease_M4"/>
</dbReference>
<proteinExistence type="inferred from homology"/>
<organism evidence="14 15">
    <name type="scientific">Longispora fulva</name>
    <dbReference type="NCBI Taxonomy" id="619741"/>
    <lineage>
        <taxon>Bacteria</taxon>
        <taxon>Bacillati</taxon>
        <taxon>Actinomycetota</taxon>
        <taxon>Actinomycetes</taxon>
        <taxon>Micromonosporales</taxon>
        <taxon>Micromonosporaceae</taxon>
        <taxon>Longispora</taxon>
    </lineage>
</organism>
<keyword evidence="3" id="KW-0479">Metal-binding</keyword>
<gene>
    <name evidence="14" type="ORF">IW245_004626</name>
</gene>
<reference evidence="14" key="1">
    <citation type="submission" date="2020-11" db="EMBL/GenBank/DDBJ databases">
        <title>Sequencing the genomes of 1000 actinobacteria strains.</title>
        <authorList>
            <person name="Klenk H.-P."/>
        </authorList>
    </citation>
    <scope>NUCLEOTIDE SEQUENCE</scope>
    <source>
        <strain evidence="14">DSM 45356</strain>
    </source>
</reference>